<organism evidence="9 10">
    <name type="scientific">Dyella solisilvae</name>
    <dbReference type="NCBI Taxonomy" id="1920168"/>
    <lineage>
        <taxon>Bacteria</taxon>
        <taxon>Pseudomonadati</taxon>
        <taxon>Pseudomonadota</taxon>
        <taxon>Gammaproteobacteria</taxon>
        <taxon>Lysobacterales</taxon>
        <taxon>Rhodanobacteraceae</taxon>
        <taxon>Dyella</taxon>
    </lineage>
</organism>
<evidence type="ECO:0000256" key="4">
    <source>
        <dbReference type="ARBA" id="ARBA00022989"/>
    </source>
</evidence>
<feature type="region of interest" description="Disordered" evidence="6">
    <location>
        <begin position="545"/>
        <end position="566"/>
    </location>
</feature>
<sequence>MKRAGMPARVISMGRYLAAGMAYASCYALLRYLSSSHWNLTSGLRVLCLLLVPARYWPALFVAESLPLAYAGWDNHERFGWLWASALAVPPLMLNAPVFAWCRRRVALFRGSEVHVTGMLTYILVGAVLTALINTGTLALMRMPPGETPPVITLHIALDYFLGGYLGALTLVPAFLAFLALRGWAARGRVAWLEALRGDFVRDCVVGVLPPLVLMMWMISRVDHLEVMQVIRMAMFLPAAWLTLRHGWQGAAVGGLLASVATQLTETVVRDPAVIQAQALIAFAVSSLLMVGAKLAGVSRMAPNDGDLMRGLQLAQRGLYQEELRLRQVAESLERLGQSMREGQQRMFERLRPLLPANIEQSYVRHIDHTQREVHRLADTLHPRAWRERGLAATFEDGPLARAAAMAGASYRWELGGSGLESLSPDVHLMLYRQACEILVYLMAREPVRDVRVQIRGGLTHGHRWAVLRISGARATPAQRGKAAPEWSQLVSLLGASGQGLTTIRDRAQIYGGMVHEREDGQRLAVSVLLHDAWQAEPAAASASSTSPLSIQLREPGPATRKVRQI</sequence>
<evidence type="ECO:0000256" key="2">
    <source>
        <dbReference type="ARBA" id="ARBA00022475"/>
    </source>
</evidence>
<feature type="transmembrane region" description="Helical" evidence="7">
    <location>
        <begin position="81"/>
        <end position="102"/>
    </location>
</feature>
<evidence type="ECO:0000256" key="5">
    <source>
        <dbReference type="ARBA" id="ARBA00023136"/>
    </source>
</evidence>
<protein>
    <recommendedName>
        <fullName evidence="8">MASE1 domain-containing protein</fullName>
    </recommendedName>
</protein>
<comment type="subcellular location">
    <subcellularLocation>
        <location evidence="1">Cell membrane</location>
        <topology evidence="1">Multi-pass membrane protein</topology>
    </subcellularLocation>
</comment>
<evidence type="ECO:0000256" key="3">
    <source>
        <dbReference type="ARBA" id="ARBA00022692"/>
    </source>
</evidence>
<dbReference type="InterPro" id="IPR007895">
    <property type="entry name" value="MASE1"/>
</dbReference>
<name>A0A370K5F9_9GAMM</name>
<gene>
    <name evidence="9" type="ORF">DVT68_12240</name>
</gene>
<feature type="domain" description="MASE1" evidence="8">
    <location>
        <begin position="12"/>
        <end position="290"/>
    </location>
</feature>
<keyword evidence="5 7" id="KW-0472">Membrane</keyword>
<evidence type="ECO:0000259" key="8">
    <source>
        <dbReference type="Pfam" id="PF05231"/>
    </source>
</evidence>
<evidence type="ECO:0000256" key="1">
    <source>
        <dbReference type="ARBA" id="ARBA00004651"/>
    </source>
</evidence>
<evidence type="ECO:0000256" key="6">
    <source>
        <dbReference type="SAM" id="MobiDB-lite"/>
    </source>
</evidence>
<feature type="transmembrane region" description="Helical" evidence="7">
    <location>
        <begin position="12"/>
        <end position="30"/>
    </location>
</feature>
<dbReference type="AlphaFoldDB" id="A0A370K5F9"/>
<dbReference type="EMBL" id="QQSY01000003">
    <property type="protein sequence ID" value="RDI97868.1"/>
    <property type="molecule type" value="Genomic_DNA"/>
</dbReference>
<keyword evidence="4 7" id="KW-1133">Transmembrane helix</keyword>
<dbReference type="Pfam" id="PF05231">
    <property type="entry name" value="MASE1"/>
    <property type="match status" value="1"/>
</dbReference>
<accession>A0A370K5F9</accession>
<keyword evidence="2" id="KW-1003">Cell membrane</keyword>
<comment type="caution">
    <text evidence="9">The sequence shown here is derived from an EMBL/GenBank/DDBJ whole genome shotgun (WGS) entry which is preliminary data.</text>
</comment>
<dbReference type="Proteomes" id="UP000254711">
    <property type="component" value="Unassembled WGS sequence"/>
</dbReference>
<feature type="transmembrane region" description="Helical" evidence="7">
    <location>
        <begin position="160"/>
        <end position="179"/>
    </location>
</feature>
<feature type="transmembrane region" description="Helical" evidence="7">
    <location>
        <begin position="200"/>
        <end position="219"/>
    </location>
</feature>
<evidence type="ECO:0000256" key="7">
    <source>
        <dbReference type="SAM" id="Phobius"/>
    </source>
</evidence>
<dbReference type="GO" id="GO:0005886">
    <property type="term" value="C:plasma membrane"/>
    <property type="evidence" value="ECO:0007669"/>
    <property type="project" value="UniProtKB-SubCell"/>
</dbReference>
<evidence type="ECO:0000313" key="9">
    <source>
        <dbReference type="EMBL" id="RDI97868.1"/>
    </source>
</evidence>
<keyword evidence="3 7" id="KW-0812">Transmembrane</keyword>
<feature type="transmembrane region" description="Helical" evidence="7">
    <location>
        <begin position="114"/>
        <end position="140"/>
    </location>
</feature>
<keyword evidence="10" id="KW-1185">Reference proteome</keyword>
<reference evidence="9 10" key="1">
    <citation type="submission" date="2018-07" db="EMBL/GenBank/DDBJ databases">
        <title>Dyella solisilvae sp. nov., isolated from the pine and broad-leaved mixed forest soil.</title>
        <authorList>
            <person name="Gao Z."/>
            <person name="Qiu L."/>
        </authorList>
    </citation>
    <scope>NUCLEOTIDE SEQUENCE [LARGE SCALE GENOMIC DNA]</scope>
    <source>
        <strain evidence="9 10">DHG54</strain>
    </source>
</reference>
<evidence type="ECO:0000313" key="10">
    <source>
        <dbReference type="Proteomes" id="UP000254711"/>
    </source>
</evidence>
<proteinExistence type="predicted"/>